<proteinExistence type="predicted"/>
<sequence length="119" mass="13921">MLSAEAEGNMMGMSEEAVWSTGVRNELEKWKLENEIGQITSDEKLNYRSKQKELRQLKDDITLMIAEGFVYKTHCFGKYDPFKTPTERENFTWSDSTEAKTAKKPNYILFFTVHIQKQN</sequence>
<keyword evidence="2" id="KW-1185">Reference proteome</keyword>
<evidence type="ECO:0000313" key="2">
    <source>
        <dbReference type="Proteomes" id="UP001186944"/>
    </source>
</evidence>
<protein>
    <submittedName>
        <fullName evidence="1">Uncharacterized protein</fullName>
    </submittedName>
</protein>
<evidence type="ECO:0000313" key="1">
    <source>
        <dbReference type="EMBL" id="KAK3103999.1"/>
    </source>
</evidence>
<accession>A0AA88YF01</accession>
<dbReference type="EMBL" id="VSWD01000005">
    <property type="protein sequence ID" value="KAK3103999.1"/>
    <property type="molecule type" value="Genomic_DNA"/>
</dbReference>
<comment type="caution">
    <text evidence="1">The sequence shown here is derived from an EMBL/GenBank/DDBJ whole genome shotgun (WGS) entry which is preliminary data.</text>
</comment>
<gene>
    <name evidence="1" type="ORF">FSP39_023543</name>
</gene>
<organism evidence="1 2">
    <name type="scientific">Pinctada imbricata</name>
    <name type="common">Atlantic pearl-oyster</name>
    <name type="synonym">Pinctada martensii</name>
    <dbReference type="NCBI Taxonomy" id="66713"/>
    <lineage>
        <taxon>Eukaryota</taxon>
        <taxon>Metazoa</taxon>
        <taxon>Spiralia</taxon>
        <taxon>Lophotrochozoa</taxon>
        <taxon>Mollusca</taxon>
        <taxon>Bivalvia</taxon>
        <taxon>Autobranchia</taxon>
        <taxon>Pteriomorphia</taxon>
        <taxon>Pterioida</taxon>
        <taxon>Pterioidea</taxon>
        <taxon>Pteriidae</taxon>
        <taxon>Pinctada</taxon>
    </lineage>
</organism>
<dbReference type="Proteomes" id="UP001186944">
    <property type="component" value="Unassembled WGS sequence"/>
</dbReference>
<dbReference type="AlphaFoldDB" id="A0AA88YF01"/>
<name>A0AA88YF01_PINIB</name>
<reference evidence="1" key="1">
    <citation type="submission" date="2019-08" db="EMBL/GenBank/DDBJ databases">
        <title>The improved chromosome-level genome for the pearl oyster Pinctada fucata martensii using PacBio sequencing and Hi-C.</title>
        <authorList>
            <person name="Zheng Z."/>
        </authorList>
    </citation>
    <scope>NUCLEOTIDE SEQUENCE</scope>
    <source>
        <strain evidence="1">ZZ-2019</strain>
        <tissue evidence="1">Adductor muscle</tissue>
    </source>
</reference>